<sequence length="530" mass="60141">MPRTINDFPPEVLQLVLRQVKIDAHSDRSAAFLNALLTCRQWLQISEPILWTDIALRGGQLIKFVRGPATSALLVRSLSIKVPAHYDWDVNTKSMFYDEDAVIPIPWRWLHFNDALKLLPKTLERMENLESFSFVLPELDLPGDEVWVRPELKELKEILIALPASLRHLEFDTHCLEDRDWDTQDDSDDDDMEDSDDESEAGTDEPEQERTHLCPILAEKIGCISNVRLRLGSLCHDLFNSETSKSVTVSGRNPGQTSTRPQIKNIIISAVAPIWGCGGIKPFKPCQSESNSYYHFEDNGGDATEVLRLIMSQAQSFITRCGDNEETVRLSIYDLQSAGVDHRRNNLYYEAINERVLVSGPITTTKLKKTPCYRAPEEEKSFLRYEDSNGIQKDICGKWRDIEDLAEGGVWIETREGHRLPKDYFQVQPRFDSSVLKARDIEEINEDAAQEYGSLFCLEREEGKKLLVGTETSGLKGVGALKRGLTRREMEHAAHLQQHGIAPAIVQRASTGDGGISIPFRYENEKWETV</sequence>
<protein>
    <recommendedName>
        <fullName evidence="4">F-box domain-containing protein</fullName>
    </recommendedName>
</protein>
<evidence type="ECO:0000313" key="2">
    <source>
        <dbReference type="EMBL" id="KAJ9602177.1"/>
    </source>
</evidence>
<name>A0AA38WW12_9EURO</name>
<accession>A0AA38WW12</accession>
<evidence type="ECO:0000256" key="1">
    <source>
        <dbReference type="SAM" id="MobiDB-lite"/>
    </source>
</evidence>
<comment type="caution">
    <text evidence="2">The sequence shown here is derived from an EMBL/GenBank/DDBJ whole genome shotgun (WGS) entry which is preliminary data.</text>
</comment>
<dbReference type="Proteomes" id="UP001172673">
    <property type="component" value="Unassembled WGS sequence"/>
</dbReference>
<gene>
    <name evidence="2" type="ORF">H2200_013297</name>
</gene>
<evidence type="ECO:0000313" key="3">
    <source>
        <dbReference type="Proteomes" id="UP001172673"/>
    </source>
</evidence>
<proteinExistence type="predicted"/>
<feature type="compositionally biased region" description="Acidic residues" evidence="1">
    <location>
        <begin position="183"/>
        <end position="207"/>
    </location>
</feature>
<evidence type="ECO:0008006" key="4">
    <source>
        <dbReference type="Google" id="ProtNLM"/>
    </source>
</evidence>
<reference evidence="2" key="1">
    <citation type="submission" date="2022-10" db="EMBL/GenBank/DDBJ databases">
        <title>Culturing micro-colonial fungi from biological soil crusts in the Mojave desert and describing Neophaeococcomyces mojavensis, and introducing the new genera and species Taxawa tesnikishii.</title>
        <authorList>
            <person name="Kurbessoian T."/>
            <person name="Stajich J.E."/>
        </authorList>
    </citation>
    <scope>NUCLEOTIDE SEQUENCE</scope>
    <source>
        <strain evidence="2">TK_41</strain>
    </source>
</reference>
<organism evidence="2 3">
    <name type="scientific">Cladophialophora chaetospira</name>
    <dbReference type="NCBI Taxonomy" id="386627"/>
    <lineage>
        <taxon>Eukaryota</taxon>
        <taxon>Fungi</taxon>
        <taxon>Dikarya</taxon>
        <taxon>Ascomycota</taxon>
        <taxon>Pezizomycotina</taxon>
        <taxon>Eurotiomycetes</taxon>
        <taxon>Chaetothyriomycetidae</taxon>
        <taxon>Chaetothyriales</taxon>
        <taxon>Herpotrichiellaceae</taxon>
        <taxon>Cladophialophora</taxon>
    </lineage>
</organism>
<dbReference type="EMBL" id="JAPDRK010000028">
    <property type="protein sequence ID" value="KAJ9602177.1"/>
    <property type="molecule type" value="Genomic_DNA"/>
</dbReference>
<feature type="region of interest" description="Disordered" evidence="1">
    <location>
        <begin position="180"/>
        <end position="210"/>
    </location>
</feature>
<dbReference type="AlphaFoldDB" id="A0AA38WW12"/>
<keyword evidence="3" id="KW-1185">Reference proteome</keyword>